<dbReference type="Proteomes" id="UP001329915">
    <property type="component" value="Chromosome"/>
</dbReference>
<dbReference type="Pfam" id="PF16976">
    <property type="entry name" value="RcpC"/>
    <property type="match status" value="1"/>
</dbReference>
<dbReference type="InterPro" id="IPR017592">
    <property type="entry name" value="Pilus_assmbl_Flp-typ_CpaB"/>
</dbReference>
<evidence type="ECO:0000259" key="1">
    <source>
        <dbReference type="SMART" id="SM00858"/>
    </source>
</evidence>
<dbReference type="AlphaFoldDB" id="A0AAU0UNE2"/>
<proteinExistence type="predicted"/>
<dbReference type="InterPro" id="IPR013974">
    <property type="entry name" value="SAF"/>
</dbReference>
<organism evidence="2 3">
    <name type="scientific">Metallumcola ferriviriculae</name>
    <dbReference type="NCBI Taxonomy" id="3039180"/>
    <lineage>
        <taxon>Bacteria</taxon>
        <taxon>Bacillati</taxon>
        <taxon>Bacillota</taxon>
        <taxon>Clostridia</taxon>
        <taxon>Neomoorellales</taxon>
        <taxon>Desulfitibacteraceae</taxon>
        <taxon>Metallumcola</taxon>
    </lineage>
</organism>
<keyword evidence="3" id="KW-1185">Reference proteome</keyword>
<protein>
    <submittedName>
        <fullName evidence="2">Flp pilus assembly protein CpaB</fullName>
    </submittedName>
</protein>
<dbReference type="EMBL" id="CP121694">
    <property type="protein sequence ID" value="WRO21711.1"/>
    <property type="molecule type" value="Genomic_DNA"/>
</dbReference>
<dbReference type="Pfam" id="PF08666">
    <property type="entry name" value="SAF"/>
    <property type="match status" value="1"/>
</dbReference>
<dbReference type="CDD" id="cd11614">
    <property type="entry name" value="SAF_CpaB_FlgA_like"/>
    <property type="match status" value="1"/>
</dbReference>
<dbReference type="InterPro" id="IPR031571">
    <property type="entry name" value="RcpC_dom"/>
</dbReference>
<dbReference type="RefSeq" id="WP_366924542.1">
    <property type="nucleotide sequence ID" value="NZ_CP121694.1"/>
</dbReference>
<dbReference type="NCBIfam" id="TIGR03177">
    <property type="entry name" value="pilus_cpaB"/>
    <property type="match status" value="1"/>
</dbReference>
<dbReference type="KEGG" id="dbc:MFMK1_001523"/>
<accession>A0AAU0UNE2</accession>
<evidence type="ECO:0000313" key="3">
    <source>
        <dbReference type="Proteomes" id="UP001329915"/>
    </source>
</evidence>
<dbReference type="SMART" id="SM00858">
    <property type="entry name" value="SAF"/>
    <property type="match status" value="1"/>
</dbReference>
<name>A0AAU0UNE2_9FIRM</name>
<evidence type="ECO:0000313" key="2">
    <source>
        <dbReference type="EMBL" id="WRO21711.1"/>
    </source>
</evidence>
<feature type="domain" description="SAF" evidence="1">
    <location>
        <begin position="46"/>
        <end position="108"/>
    </location>
</feature>
<gene>
    <name evidence="2" type="primary">cpaB</name>
    <name evidence="2" type="ORF">MFMK1_001523</name>
</gene>
<reference evidence="2 3" key="1">
    <citation type="submission" date="2023-04" db="EMBL/GenBank/DDBJ databases">
        <authorList>
            <person name="Hsu D."/>
        </authorList>
    </citation>
    <scope>NUCLEOTIDE SEQUENCE [LARGE SCALE GENOMIC DNA]</scope>
    <source>
        <strain evidence="2 3">MK1</strain>
    </source>
</reference>
<sequence>MKNSKARIIFILTIILAGVLAFLVRNYLVQVEEQAVMAQKKAEVLATMVAASKPIPEGTKVDKSMLKEVDVPKELIHPQAVKTIEEAIGQFTTVSLLADELILTTKLASSATSNELPYRIPEGKRAITISVNPLIGVGGHIKPGHYIDVLGIFKFEPGEEAKPEVLTLLQNIKVLAIGPNIKKLEGVMEAPNITIAVSPEEAEYITLTENIGRMKYTLRPVGEKDVHNLPTATEERLKAKYRVGGNEEN</sequence>